<dbReference type="EMBL" id="LR778114">
    <property type="protein sequence ID" value="CAB1128200.1"/>
    <property type="molecule type" value="Genomic_DNA"/>
</dbReference>
<dbReference type="InterPro" id="IPR011053">
    <property type="entry name" value="Single_hybrid_motif"/>
</dbReference>
<dbReference type="KEGG" id="hfv:R50_0694"/>
<sequence length="147" mass="16692">MAEIQGCDVPESLYYDLENNVWVRPDTDDTILVGMTDPAQTLSGKILFCRPKRKGTHVTRGHSLASLESGKWAGPLVSPLDGEIVEVNQRLLEEPALLNIDPYGQAWIIRLKPDPGQSWDHLYTGDEAIRRYREIIQRDKIQCMRCS</sequence>
<dbReference type="Pfam" id="PF01597">
    <property type="entry name" value="GCV_H"/>
    <property type="match status" value="1"/>
</dbReference>
<dbReference type="InterPro" id="IPR033753">
    <property type="entry name" value="GCV_H/Fam206"/>
</dbReference>
<name>A0A6F8ZEV4_9FIRM</name>
<dbReference type="GO" id="GO:0019464">
    <property type="term" value="P:glycine decarboxylation via glycine cleavage system"/>
    <property type="evidence" value="ECO:0007669"/>
    <property type="project" value="InterPro"/>
</dbReference>
<dbReference type="GO" id="GO:0009249">
    <property type="term" value="P:protein lipoylation"/>
    <property type="evidence" value="ECO:0007669"/>
    <property type="project" value="TreeGrafter"/>
</dbReference>
<proteinExistence type="predicted"/>
<keyword evidence="4" id="KW-1185">Reference proteome</keyword>
<evidence type="ECO:0000256" key="1">
    <source>
        <dbReference type="ARBA" id="ARBA00022823"/>
    </source>
</evidence>
<dbReference type="AlphaFoldDB" id="A0A6F8ZEV4"/>
<dbReference type="SUPFAM" id="SSF51230">
    <property type="entry name" value="Single hybrid motif"/>
    <property type="match status" value="1"/>
</dbReference>
<dbReference type="GO" id="GO:0005829">
    <property type="term" value="C:cytosol"/>
    <property type="evidence" value="ECO:0007669"/>
    <property type="project" value="TreeGrafter"/>
</dbReference>
<dbReference type="GO" id="GO:0005960">
    <property type="term" value="C:glycine cleavage complex"/>
    <property type="evidence" value="ECO:0007669"/>
    <property type="project" value="InterPro"/>
</dbReference>
<gene>
    <name evidence="3" type="primary">gcvH</name>
    <name evidence="3" type="ORF">R50_0694</name>
</gene>
<dbReference type="PROSITE" id="PS50968">
    <property type="entry name" value="BIOTINYL_LIPOYL"/>
    <property type="match status" value="1"/>
</dbReference>
<reference evidence="3 4" key="1">
    <citation type="submission" date="2020-02" db="EMBL/GenBank/DDBJ databases">
        <authorList>
            <person name="Hogendoorn C."/>
        </authorList>
    </citation>
    <scope>NUCLEOTIDE SEQUENCE [LARGE SCALE GENOMIC DNA]</scope>
    <source>
        <strain evidence="3">R501</strain>
    </source>
</reference>
<keyword evidence="1" id="KW-0450">Lipoyl</keyword>
<organism evidence="3 4">
    <name type="scientific">Candidatus Hydrogenisulfobacillus filiaventi</name>
    <dbReference type="NCBI Taxonomy" id="2707344"/>
    <lineage>
        <taxon>Bacteria</taxon>
        <taxon>Bacillati</taxon>
        <taxon>Bacillota</taxon>
        <taxon>Clostridia</taxon>
        <taxon>Eubacteriales</taxon>
        <taxon>Clostridiales Family XVII. Incertae Sedis</taxon>
        <taxon>Candidatus Hydrogenisulfobacillus</taxon>
    </lineage>
</organism>
<dbReference type="Gene3D" id="2.40.50.100">
    <property type="match status" value="1"/>
</dbReference>
<accession>A0A6F8ZEV4</accession>
<feature type="domain" description="Lipoyl-binding" evidence="2">
    <location>
        <begin position="30"/>
        <end position="112"/>
    </location>
</feature>
<dbReference type="Proteomes" id="UP000503399">
    <property type="component" value="Chromosome"/>
</dbReference>
<protein>
    <submittedName>
        <fullName evidence="3">Glycine cleavage system H protein 3</fullName>
    </submittedName>
</protein>
<evidence type="ECO:0000313" key="3">
    <source>
        <dbReference type="EMBL" id="CAB1128200.1"/>
    </source>
</evidence>
<evidence type="ECO:0000259" key="2">
    <source>
        <dbReference type="PROSITE" id="PS50968"/>
    </source>
</evidence>
<dbReference type="InterPro" id="IPR002930">
    <property type="entry name" value="GCV_H"/>
</dbReference>
<dbReference type="InterPro" id="IPR000089">
    <property type="entry name" value="Biotin_lipoyl"/>
</dbReference>
<dbReference type="PANTHER" id="PTHR11715">
    <property type="entry name" value="GLYCINE CLEAVAGE SYSTEM H PROTEIN"/>
    <property type="match status" value="1"/>
</dbReference>
<evidence type="ECO:0000313" key="4">
    <source>
        <dbReference type="Proteomes" id="UP000503399"/>
    </source>
</evidence>
<dbReference type="CDD" id="cd06848">
    <property type="entry name" value="GCS_H"/>
    <property type="match status" value="1"/>
</dbReference>
<dbReference type="PANTHER" id="PTHR11715:SF3">
    <property type="entry name" value="GLYCINE CLEAVAGE SYSTEM H PROTEIN-RELATED"/>
    <property type="match status" value="1"/>
</dbReference>